<comment type="similarity">
    <text evidence="5">Belongs to the NAD(P)-dependent epimerase/dehydratase family. HldD subfamily.</text>
</comment>
<dbReference type="HAMAP" id="MF_01601">
    <property type="entry name" value="Heptose_epimerase"/>
    <property type="match status" value="1"/>
</dbReference>
<dbReference type="HOGENOM" id="CLU_007383_1_3_6"/>
<dbReference type="InterPro" id="IPR036291">
    <property type="entry name" value="NAD(P)-bd_dom_sf"/>
</dbReference>
<dbReference type="eggNOG" id="COG0451">
    <property type="taxonomic scope" value="Bacteria"/>
</dbReference>
<keyword evidence="4 5" id="KW-0119">Carbohydrate metabolism</keyword>
<feature type="active site" description="Proton acceptor" evidence="5">
    <location>
        <position position="143"/>
    </location>
</feature>
<accession>Q491X6</accession>
<organism evidence="7 8">
    <name type="scientific">Blochmanniella pennsylvanica (strain BPEN)</name>
    <dbReference type="NCBI Taxonomy" id="291272"/>
    <lineage>
        <taxon>Bacteria</taxon>
        <taxon>Pseudomonadati</taxon>
        <taxon>Pseudomonadota</taxon>
        <taxon>Gammaproteobacteria</taxon>
        <taxon>Enterobacterales</taxon>
        <taxon>Enterobacteriaceae</taxon>
        <taxon>ant endosymbionts</taxon>
        <taxon>Candidatus Blochmanniella</taxon>
    </lineage>
</organism>
<dbReference type="RefSeq" id="WP_011283139.1">
    <property type="nucleotide sequence ID" value="NC_007292.1"/>
</dbReference>
<feature type="binding site" evidence="5">
    <location>
        <position position="173"/>
    </location>
    <ligand>
        <name>NADP(+)</name>
        <dbReference type="ChEBI" id="CHEBI:58349"/>
    </ligand>
</feature>
<evidence type="ECO:0000256" key="3">
    <source>
        <dbReference type="ARBA" id="ARBA00023235"/>
    </source>
</evidence>
<evidence type="ECO:0000256" key="4">
    <source>
        <dbReference type="ARBA" id="ARBA00023277"/>
    </source>
</evidence>
<feature type="binding site" evidence="5">
    <location>
        <begin position="31"/>
        <end position="32"/>
    </location>
    <ligand>
        <name>NADP(+)</name>
        <dbReference type="ChEBI" id="CHEBI:58349"/>
    </ligand>
</feature>
<feature type="binding site" evidence="5">
    <location>
        <begin position="10"/>
        <end position="11"/>
    </location>
    <ligand>
        <name>NADP(+)</name>
        <dbReference type="ChEBI" id="CHEBI:58349"/>
    </ligand>
</feature>
<comment type="domain">
    <text evidence="5">Contains a large N-terminal NADP-binding domain, and a smaller C-terminal substrate-binding domain.</text>
</comment>
<dbReference type="OrthoDB" id="9803010at2"/>
<protein>
    <recommendedName>
        <fullName evidence="5">ADP-L-glycero-D-manno-heptose-6-epimerase</fullName>
        <ecNumber evidence="5">5.1.3.20</ecNumber>
    </recommendedName>
    <alternativeName>
        <fullName evidence="5">ADP-L-glycero-beta-D-manno-heptose-6-epimerase</fullName>
        <shortName evidence="5">ADP-glyceromanno-heptose 6-epimerase</shortName>
        <shortName evidence="5">ADP-hep 6-epimerase</shortName>
        <shortName evidence="5">AGME</shortName>
    </alternativeName>
</protein>
<evidence type="ECO:0000313" key="8">
    <source>
        <dbReference type="Proteomes" id="UP000007794"/>
    </source>
</evidence>
<reference evidence="7 8" key="1">
    <citation type="journal article" date="2005" name="Genome Res.">
        <title>Genome sequence of Blochmannia pennsylvanicus indicates parallel evolutionary trends among bacterial mutualists of insects.</title>
        <authorList>
            <person name="Degnan P.H."/>
            <person name="Lazarus A.B."/>
            <person name="Wernegreen J.J."/>
        </authorList>
    </citation>
    <scope>NUCLEOTIDE SEQUENCE [LARGE SCALE GENOMIC DNA]</scope>
    <source>
        <strain evidence="7 8">BPEN</strain>
    </source>
</reference>
<sequence>MIVVTGGAGFIGCNIIKALNKIAYKNILVVDNLKNGKKYNNLKSLYISDYMDKNCFIKNILNNPVNSYIKDIDVVFHEGACSSTTEWDGKYMMENNYQYSKDLLFYCLKNKIPFIYASSASVYGKDTRMLLHPQAYEQPMNIYSYSKFLFDQYVRTILPKVTSQVCGLRYFNVYGPYEAHKGSMASIVFQLYQQITSKKHPTLFIGSKQLNRDFIYIEDIVDINLWAWNNKISGIFDCGTGKSKSFEFIANIVLSFFNQNITIKYISMPKKIRDHYQIFTQANISQLRTTGYCKEFTNLNQGICRYLNWLSYNNVNHCNN</sequence>
<dbReference type="Pfam" id="PF01370">
    <property type="entry name" value="Epimerase"/>
    <property type="match status" value="1"/>
</dbReference>
<dbReference type="EC" id="5.1.3.20" evidence="5"/>
<keyword evidence="8" id="KW-1185">Reference proteome</keyword>
<dbReference type="GO" id="GO:0097171">
    <property type="term" value="P:ADP-L-glycero-beta-D-manno-heptose biosynthetic process"/>
    <property type="evidence" value="ECO:0007669"/>
    <property type="project" value="UniProtKB-UniPathway"/>
</dbReference>
<gene>
    <name evidence="5 7" type="primary">hldD</name>
    <name evidence="7" type="ordered locus">BPEN_630</name>
</gene>
<feature type="binding site" evidence="5">
    <location>
        <position position="38"/>
    </location>
    <ligand>
        <name>NADP(+)</name>
        <dbReference type="ChEBI" id="CHEBI:58349"/>
    </ligand>
</feature>
<feature type="binding site" evidence="5">
    <location>
        <position position="190"/>
    </location>
    <ligand>
        <name>substrate</name>
    </ligand>
</feature>
<dbReference type="STRING" id="291272.BPEN_630"/>
<proteinExistence type="inferred from homology"/>
<feature type="domain" description="NAD-dependent epimerase/dehydratase" evidence="6">
    <location>
        <begin position="2"/>
        <end position="231"/>
    </location>
</feature>
<comment type="cofactor">
    <cofactor evidence="5">
        <name>NADP(+)</name>
        <dbReference type="ChEBI" id="CHEBI:58349"/>
    </cofactor>
    <text evidence="5">Binds 1 NADP(+) per subunit.</text>
</comment>
<dbReference type="Gene3D" id="3.90.25.10">
    <property type="entry name" value="UDP-galactose 4-epimerase, domain 1"/>
    <property type="match status" value="1"/>
</dbReference>
<dbReference type="PANTHER" id="PTHR43103">
    <property type="entry name" value="NUCLEOSIDE-DIPHOSPHATE-SUGAR EPIMERASE"/>
    <property type="match status" value="1"/>
</dbReference>
<feature type="binding site" evidence="5">
    <location>
        <position position="53"/>
    </location>
    <ligand>
        <name>NADP(+)</name>
        <dbReference type="ChEBI" id="CHEBI:58349"/>
    </ligand>
</feature>
<dbReference type="InterPro" id="IPR001509">
    <property type="entry name" value="Epimerase_deHydtase"/>
</dbReference>
<feature type="binding site" evidence="5">
    <location>
        <position position="95"/>
    </location>
    <ligand>
        <name>NADP(+)</name>
        <dbReference type="ChEBI" id="CHEBI:58349"/>
    </ligand>
</feature>
<evidence type="ECO:0000256" key="2">
    <source>
        <dbReference type="ARBA" id="ARBA00022857"/>
    </source>
</evidence>
<comment type="pathway">
    <text evidence="5">Nucleotide-sugar biosynthesis; ADP-L-glycero-beta-D-manno-heptose biosynthesis; ADP-L-glycero-beta-D-manno-heptose from D-glycero-beta-D-manno-heptose 7-phosphate: step 4/4.</text>
</comment>
<feature type="active site" description="Proton acceptor" evidence="5">
    <location>
        <position position="181"/>
    </location>
</feature>
<feature type="binding site" evidence="5">
    <location>
        <begin position="78"/>
        <end position="82"/>
    </location>
    <ligand>
        <name>NADP(+)</name>
        <dbReference type="ChEBI" id="CHEBI:58349"/>
    </ligand>
</feature>
<feature type="binding site" evidence="5">
    <location>
        <position position="212"/>
    </location>
    <ligand>
        <name>substrate</name>
    </ligand>
</feature>
<comment type="catalytic activity">
    <reaction evidence="5">
        <text>ADP-D-glycero-beta-D-manno-heptose = ADP-L-glycero-beta-D-manno-heptose</text>
        <dbReference type="Rhea" id="RHEA:17577"/>
        <dbReference type="ChEBI" id="CHEBI:59967"/>
        <dbReference type="ChEBI" id="CHEBI:61506"/>
        <dbReference type="EC" id="5.1.3.20"/>
    </reaction>
</comment>
<dbReference type="NCBIfam" id="TIGR02197">
    <property type="entry name" value="heptose_epim"/>
    <property type="match status" value="1"/>
</dbReference>
<dbReference type="KEGG" id="bpn:BPEN_630"/>
<feature type="binding site" evidence="5">
    <location>
        <position position="276"/>
    </location>
    <ligand>
        <name>substrate</name>
    </ligand>
</feature>
<dbReference type="UniPathway" id="UPA00356">
    <property type="reaction ID" value="UER00440"/>
</dbReference>
<keyword evidence="2 5" id="KW-0521">NADP</keyword>
<evidence type="ECO:0000259" key="6">
    <source>
        <dbReference type="Pfam" id="PF01370"/>
    </source>
</evidence>
<dbReference type="InterPro" id="IPR011912">
    <property type="entry name" value="Heptose_epim"/>
</dbReference>
<keyword evidence="3 5" id="KW-0413">Isomerase</keyword>
<dbReference type="EMBL" id="CP000016">
    <property type="protein sequence ID" value="AAZ41228.1"/>
    <property type="molecule type" value="Genomic_DNA"/>
</dbReference>
<evidence type="ECO:0000256" key="5">
    <source>
        <dbReference type="HAMAP-Rule" id="MF_01601"/>
    </source>
</evidence>
<dbReference type="GO" id="GO:0008712">
    <property type="term" value="F:ADP-glyceromanno-heptose 6-epimerase activity"/>
    <property type="evidence" value="ECO:0007669"/>
    <property type="project" value="UniProtKB-UniRule"/>
</dbReference>
<name>Q491X6_BLOPB</name>
<dbReference type="Gene3D" id="3.40.50.720">
    <property type="entry name" value="NAD(P)-binding Rossmann-like Domain"/>
    <property type="match status" value="1"/>
</dbReference>
<feature type="binding site" evidence="5">
    <location>
        <begin position="204"/>
        <end position="207"/>
    </location>
    <ligand>
        <name>substrate</name>
    </ligand>
</feature>
<evidence type="ECO:0000313" key="7">
    <source>
        <dbReference type="EMBL" id="AAZ41228.1"/>
    </source>
</evidence>
<comment type="subunit">
    <text evidence="5">Homopentamer.</text>
</comment>
<feature type="binding site" evidence="5">
    <location>
        <position position="147"/>
    </location>
    <ligand>
        <name>NADP(+)</name>
        <dbReference type="ChEBI" id="CHEBI:58349"/>
    </ligand>
</feature>
<dbReference type="AlphaFoldDB" id="Q491X6"/>
<dbReference type="PANTHER" id="PTHR43103:SF3">
    <property type="entry name" value="ADP-L-GLYCERO-D-MANNO-HEPTOSE-6-EPIMERASE"/>
    <property type="match status" value="1"/>
</dbReference>
<dbReference type="SUPFAM" id="SSF51735">
    <property type="entry name" value="NAD(P)-binding Rossmann-fold domains"/>
    <property type="match status" value="1"/>
</dbReference>
<feature type="binding site" evidence="5">
    <location>
        <position position="183"/>
    </location>
    <ligand>
        <name>substrate</name>
    </ligand>
</feature>
<feature type="binding site" evidence="5">
    <location>
        <position position="181"/>
    </location>
    <ligand>
        <name>NADP(+)</name>
        <dbReference type="ChEBI" id="CHEBI:58349"/>
    </ligand>
</feature>
<dbReference type="Proteomes" id="UP000007794">
    <property type="component" value="Chromosome"/>
</dbReference>
<dbReference type="GO" id="GO:0009244">
    <property type="term" value="P:lipopolysaccharide core region biosynthetic process"/>
    <property type="evidence" value="ECO:0007669"/>
    <property type="project" value="UniProtKB-UniPathway"/>
</dbReference>
<feature type="binding site" evidence="5">
    <location>
        <position position="172"/>
    </location>
    <ligand>
        <name>substrate</name>
    </ligand>
</feature>
<comment type="function">
    <text evidence="5">Catalyzes the interconversion between ADP-D-glycero-beta-D-manno-heptose and ADP-L-glycero-beta-D-manno-heptose via an epimerization at carbon 6 of the heptose.</text>
</comment>
<dbReference type="GO" id="GO:0050661">
    <property type="term" value="F:NADP binding"/>
    <property type="evidence" value="ECO:0007669"/>
    <property type="project" value="InterPro"/>
</dbReference>
<dbReference type="UniPathway" id="UPA00958"/>
<evidence type="ECO:0000256" key="1">
    <source>
        <dbReference type="ARBA" id="ARBA00004713"/>
    </source>
</evidence>
<comment type="pathway">
    <text evidence="1">Bacterial outer membrane biogenesis; LPS core biosynthesis.</text>
</comment>